<reference evidence="2" key="1">
    <citation type="submission" date="2020-02" db="EMBL/GenBank/DDBJ databases">
        <authorList>
            <person name="Meier V. D."/>
        </authorList>
    </citation>
    <scope>NUCLEOTIDE SEQUENCE</scope>
    <source>
        <strain evidence="2">AVDCRST_MAG52</strain>
    </source>
</reference>
<dbReference type="AlphaFoldDB" id="A0A6J4H5J0"/>
<organism evidence="2">
    <name type="scientific">uncultured Blastococcus sp</name>
    <dbReference type="NCBI Taxonomy" id="217144"/>
    <lineage>
        <taxon>Bacteria</taxon>
        <taxon>Bacillati</taxon>
        <taxon>Actinomycetota</taxon>
        <taxon>Actinomycetes</taxon>
        <taxon>Geodermatophilales</taxon>
        <taxon>Geodermatophilaceae</taxon>
        <taxon>Blastococcus</taxon>
        <taxon>environmental samples</taxon>
    </lineage>
</organism>
<proteinExistence type="predicted"/>
<protein>
    <submittedName>
        <fullName evidence="2">Uncharacterized protein</fullName>
    </submittedName>
</protein>
<feature type="region of interest" description="Disordered" evidence="1">
    <location>
        <begin position="1"/>
        <end position="50"/>
    </location>
</feature>
<accession>A0A6J4H5J0</accession>
<evidence type="ECO:0000313" key="2">
    <source>
        <dbReference type="EMBL" id="CAA9211999.1"/>
    </source>
</evidence>
<evidence type="ECO:0000256" key="1">
    <source>
        <dbReference type="SAM" id="MobiDB-lite"/>
    </source>
</evidence>
<dbReference type="EMBL" id="CADCTN010000006">
    <property type="protein sequence ID" value="CAA9211999.1"/>
    <property type="molecule type" value="Genomic_DNA"/>
</dbReference>
<sequence>MIEQQVQADRPTHGVSGVHERPAGPPPLFERGIDGGQHAGGELAHGEGLPHDRVGAVAGQVPGQDVEIMLQTFGDIGPQGSR</sequence>
<name>A0A6J4H5J0_9ACTN</name>
<gene>
    <name evidence="2" type="ORF">AVDCRST_MAG52-66</name>
</gene>